<reference evidence="9" key="1">
    <citation type="submission" date="2020-05" db="EMBL/GenBank/DDBJ databases">
        <authorList>
            <person name="Chiriac C."/>
            <person name="Salcher M."/>
            <person name="Ghai R."/>
            <person name="Kavagutti S V."/>
        </authorList>
    </citation>
    <scope>NUCLEOTIDE SEQUENCE</scope>
</reference>
<dbReference type="CDD" id="cd00609">
    <property type="entry name" value="AAT_like"/>
    <property type="match status" value="1"/>
</dbReference>
<keyword evidence="6" id="KW-0368">Histidine biosynthesis</keyword>
<dbReference type="HAMAP" id="MF_01023">
    <property type="entry name" value="HisC_aminotrans_2"/>
    <property type="match status" value="1"/>
</dbReference>
<dbReference type="InterPro" id="IPR015422">
    <property type="entry name" value="PyrdxlP-dep_Trfase_small"/>
</dbReference>
<dbReference type="EMBL" id="CAEZUD010000018">
    <property type="protein sequence ID" value="CAB4587903.1"/>
    <property type="molecule type" value="Genomic_DNA"/>
</dbReference>
<accession>A0A6J6ATP7</accession>
<dbReference type="NCBIfam" id="TIGR01141">
    <property type="entry name" value="hisC"/>
    <property type="match status" value="1"/>
</dbReference>
<evidence type="ECO:0000256" key="7">
    <source>
        <dbReference type="ARBA" id="ARBA00029440"/>
    </source>
</evidence>
<dbReference type="AlphaFoldDB" id="A0A6J6ATP7"/>
<evidence type="ECO:0000259" key="8">
    <source>
        <dbReference type="Pfam" id="PF00155"/>
    </source>
</evidence>
<dbReference type="EMBL" id="CAFBPI010000001">
    <property type="protein sequence ID" value="CAB5003570.1"/>
    <property type="molecule type" value="Genomic_DNA"/>
</dbReference>
<evidence type="ECO:0000256" key="5">
    <source>
        <dbReference type="ARBA" id="ARBA00022898"/>
    </source>
</evidence>
<proteinExistence type="inferred from homology"/>
<dbReference type="GO" id="GO:0030170">
    <property type="term" value="F:pyridoxal phosphate binding"/>
    <property type="evidence" value="ECO:0007669"/>
    <property type="project" value="InterPro"/>
</dbReference>
<comment type="pathway">
    <text evidence="7">Amino-acid biosynthesis.</text>
</comment>
<evidence type="ECO:0000313" key="12">
    <source>
        <dbReference type="EMBL" id="CAB4888260.1"/>
    </source>
</evidence>
<evidence type="ECO:0000256" key="2">
    <source>
        <dbReference type="ARBA" id="ARBA00022576"/>
    </source>
</evidence>
<dbReference type="PROSITE" id="PS00599">
    <property type="entry name" value="AA_TRANSFER_CLASS_2"/>
    <property type="match status" value="1"/>
</dbReference>
<keyword evidence="3" id="KW-0028">Amino-acid biosynthesis</keyword>
<dbReference type="InterPro" id="IPR004839">
    <property type="entry name" value="Aminotransferase_I/II_large"/>
</dbReference>
<dbReference type="GO" id="GO:0000105">
    <property type="term" value="P:L-histidine biosynthetic process"/>
    <property type="evidence" value="ECO:0007669"/>
    <property type="project" value="UniProtKB-KW"/>
</dbReference>
<feature type="domain" description="Aminotransferase class I/classII large" evidence="8">
    <location>
        <begin position="28"/>
        <end position="359"/>
    </location>
</feature>
<evidence type="ECO:0000313" key="10">
    <source>
        <dbReference type="EMBL" id="CAB4587903.1"/>
    </source>
</evidence>
<name>A0A6J6ATP7_9ZZZZ</name>
<organism evidence="9">
    <name type="scientific">freshwater metagenome</name>
    <dbReference type="NCBI Taxonomy" id="449393"/>
    <lineage>
        <taxon>unclassified sequences</taxon>
        <taxon>metagenomes</taxon>
        <taxon>ecological metagenomes</taxon>
    </lineage>
</organism>
<keyword evidence="4" id="KW-0808">Transferase</keyword>
<protein>
    <submittedName>
        <fullName evidence="9">Unannotated protein</fullName>
    </submittedName>
</protein>
<keyword evidence="5" id="KW-0663">Pyridoxal phosphate</keyword>
<dbReference type="NCBIfam" id="NF002877">
    <property type="entry name" value="PRK03317.1"/>
    <property type="match status" value="1"/>
</dbReference>
<dbReference type="Pfam" id="PF00155">
    <property type="entry name" value="Aminotran_1_2"/>
    <property type="match status" value="1"/>
</dbReference>
<dbReference type="PANTHER" id="PTHR42885">
    <property type="entry name" value="HISTIDINOL-PHOSPHATE AMINOTRANSFERASE-RELATED"/>
    <property type="match status" value="1"/>
</dbReference>
<gene>
    <name evidence="9" type="ORF">UFOPK1380_00109</name>
    <name evidence="10" type="ORF">UFOPK1778_00496</name>
    <name evidence="11" type="ORF">UFOPK2689_00438</name>
    <name evidence="12" type="ORF">UFOPK3555_00113</name>
    <name evidence="13" type="ORF">UFOPK4095_00026</name>
</gene>
<dbReference type="InterPro" id="IPR015421">
    <property type="entry name" value="PyrdxlP-dep_Trfase_major"/>
</dbReference>
<comment type="cofactor">
    <cofactor evidence="1">
        <name>pyridoxal 5'-phosphate</name>
        <dbReference type="ChEBI" id="CHEBI:597326"/>
    </cofactor>
</comment>
<dbReference type="InterPro" id="IPR015424">
    <property type="entry name" value="PyrdxlP-dep_Trfase"/>
</dbReference>
<dbReference type="PANTHER" id="PTHR42885:SF2">
    <property type="entry name" value="HISTIDINOL-PHOSPHATE AMINOTRANSFERASE"/>
    <property type="match status" value="1"/>
</dbReference>
<evidence type="ECO:0000313" key="11">
    <source>
        <dbReference type="EMBL" id="CAB4719543.1"/>
    </source>
</evidence>
<evidence type="ECO:0000313" key="9">
    <source>
        <dbReference type="EMBL" id="CAB4529816.1"/>
    </source>
</evidence>
<evidence type="ECO:0000313" key="13">
    <source>
        <dbReference type="EMBL" id="CAB5003570.1"/>
    </source>
</evidence>
<evidence type="ECO:0000256" key="1">
    <source>
        <dbReference type="ARBA" id="ARBA00001933"/>
    </source>
</evidence>
<dbReference type="EMBL" id="CAEZSC010000003">
    <property type="protein sequence ID" value="CAB4529816.1"/>
    <property type="molecule type" value="Genomic_DNA"/>
</dbReference>
<dbReference type="InterPro" id="IPR005861">
    <property type="entry name" value="HisP_aminotrans"/>
</dbReference>
<dbReference type="Gene3D" id="3.40.640.10">
    <property type="entry name" value="Type I PLP-dependent aspartate aminotransferase-like (Major domain)"/>
    <property type="match status" value="1"/>
</dbReference>
<dbReference type="Gene3D" id="3.90.1150.10">
    <property type="entry name" value="Aspartate Aminotransferase, domain 1"/>
    <property type="match status" value="1"/>
</dbReference>
<dbReference type="GO" id="GO:0004400">
    <property type="term" value="F:histidinol-phosphate transaminase activity"/>
    <property type="evidence" value="ECO:0007669"/>
    <property type="project" value="InterPro"/>
</dbReference>
<dbReference type="InterPro" id="IPR001917">
    <property type="entry name" value="Aminotrans_II_pyridoxalP_BS"/>
</dbReference>
<evidence type="ECO:0000256" key="4">
    <source>
        <dbReference type="ARBA" id="ARBA00022679"/>
    </source>
</evidence>
<dbReference type="EMBL" id="CAEZYL010000016">
    <property type="protein sequence ID" value="CAB4719543.1"/>
    <property type="molecule type" value="Genomic_DNA"/>
</dbReference>
<dbReference type="EMBL" id="CAFBME010000003">
    <property type="protein sequence ID" value="CAB4888260.1"/>
    <property type="molecule type" value="Genomic_DNA"/>
</dbReference>
<sequence>MATNWPSWLPLRASLRTLSPYGAPQIPNVLSLNTNENPFELPGEVVDAIMEKLPQVLTRLNRYPDRDATKLRTLLANYINTASGTNFSQVNIWAANGSNEILQTLMLALGERPALGFVPSYSVHPLIAQTTGVEWRAGNRRENFTLDISYAIQEIQRIKPGLTFITTPNNPTGTNLPITDIIDLAKATAEINGVLVVDEAYAEFSDELSAVTLLGTHHNIVVVRTMSKAFAFAGARVGYLVAQPEVIDACLITRLPYHLSSVTQAIAEVALTHSTALMAEVAQLKVERERVCAALIALGYAVAPSAANFLLFSGFKRTSPEIWKELVDAGILIRDVGITGYLRVTIGTPAENERFLAALKALK</sequence>
<evidence type="ECO:0000256" key="6">
    <source>
        <dbReference type="ARBA" id="ARBA00023102"/>
    </source>
</evidence>
<keyword evidence="2" id="KW-0032">Aminotransferase</keyword>
<evidence type="ECO:0000256" key="3">
    <source>
        <dbReference type="ARBA" id="ARBA00022605"/>
    </source>
</evidence>
<dbReference type="SUPFAM" id="SSF53383">
    <property type="entry name" value="PLP-dependent transferases"/>
    <property type="match status" value="1"/>
</dbReference>